<evidence type="ECO:0000313" key="1">
    <source>
        <dbReference type="EMBL" id="MDF8263598.1"/>
    </source>
</evidence>
<reference evidence="1 2" key="1">
    <citation type="submission" date="2023-03" db="EMBL/GenBank/DDBJ databases">
        <title>YIM 133296 draft genome.</title>
        <authorList>
            <person name="Xiong L."/>
        </authorList>
    </citation>
    <scope>NUCLEOTIDE SEQUENCE [LARGE SCALE GENOMIC DNA]</scope>
    <source>
        <strain evidence="1 2">YIM 133296</strain>
    </source>
</reference>
<dbReference type="PANTHER" id="PTHR30348">
    <property type="entry name" value="UNCHARACTERIZED PROTEIN YECE"/>
    <property type="match status" value="1"/>
</dbReference>
<comment type="caution">
    <text evidence="1">The sequence shown here is derived from an EMBL/GenBank/DDBJ whole genome shotgun (WGS) entry which is preliminary data.</text>
</comment>
<organism evidence="1 2">
    <name type="scientific">Luteipulveratus flavus</name>
    <dbReference type="NCBI Taxonomy" id="3031728"/>
    <lineage>
        <taxon>Bacteria</taxon>
        <taxon>Bacillati</taxon>
        <taxon>Actinomycetota</taxon>
        <taxon>Actinomycetes</taxon>
        <taxon>Micrococcales</taxon>
        <taxon>Dermacoccaceae</taxon>
        <taxon>Luteipulveratus</taxon>
    </lineage>
</organism>
<gene>
    <name evidence="1" type="ORF">P4R38_04975</name>
</gene>
<accession>A0ABT6C3R4</accession>
<dbReference type="Pfam" id="PF01904">
    <property type="entry name" value="DUF72"/>
    <property type="match status" value="1"/>
</dbReference>
<dbReference type="InterPro" id="IPR036520">
    <property type="entry name" value="UPF0759_sf"/>
</dbReference>
<protein>
    <submittedName>
        <fullName evidence="1">DUF72 domain-containing protein</fullName>
    </submittedName>
</protein>
<proteinExistence type="predicted"/>
<evidence type="ECO:0000313" key="2">
    <source>
        <dbReference type="Proteomes" id="UP001528912"/>
    </source>
</evidence>
<dbReference type="Proteomes" id="UP001528912">
    <property type="component" value="Unassembled WGS sequence"/>
</dbReference>
<dbReference type="PANTHER" id="PTHR30348:SF4">
    <property type="entry name" value="DUF72 DOMAIN-CONTAINING PROTEIN"/>
    <property type="match status" value="1"/>
</dbReference>
<name>A0ABT6C3R4_9MICO</name>
<dbReference type="EMBL" id="JAROAV010000012">
    <property type="protein sequence ID" value="MDF8263598.1"/>
    <property type="molecule type" value="Genomic_DNA"/>
</dbReference>
<dbReference type="SUPFAM" id="SSF117396">
    <property type="entry name" value="TM1631-like"/>
    <property type="match status" value="1"/>
</dbReference>
<sequence>MVIRLGTSGWTYDDWAGRFYPREVKQRDRLEYYATRFDTVELNASFYRWPSDTTFAGWHDRLPARFAMTVKGPRSLTHARRLRDPERWNEIMTRSLGRLGDRRGPLLLQLPPDLERDDDRLDRVLAVLPRDLRVAVELRHTSWLADEVLALLERHAAAYVVMSGAGLQQELRVTAPFVYVRWHGPDPDHLYRGSYDDAALEGWAGHIRSWTRDGRDVYGYFNNDQRAYAPTNALRLKEMLGQG</sequence>
<dbReference type="RefSeq" id="WP_277191289.1">
    <property type="nucleotide sequence ID" value="NZ_JAROAV010000012.1"/>
</dbReference>
<keyword evidence="2" id="KW-1185">Reference proteome</keyword>
<dbReference type="Gene3D" id="3.20.20.410">
    <property type="entry name" value="Protein of unknown function UPF0759"/>
    <property type="match status" value="1"/>
</dbReference>
<dbReference type="InterPro" id="IPR002763">
    <property type="entry name" value="DUF72"/>
</dbReference>